<feature type="region of interest" description="Disordered" evidence="2">
    <location>
        <begin position="1"/>
        <end position="27"/>
    </location>
</feature>
<dbReference type="Proteomes" id="UP000199118">
    <property type="component" value="Unassembled WGS sequence"/>
</dbReference>
<evidence type="ECO:0000313" key="4">
    <source>
        <dbReference type="EMBL" id="SDW86624.1"/>
    </source>
</evidence>
<dbReference type="PANTHER" id="PTHR30531">
    <property type="entry name" value="FLAGELLAR BIOSYNTHETIC PROTEIN FLHB"/>
    <property type="match status" value="1"/>
</dbReference>
<feature type="compositionally biased region" description="Basic and acidic residues" evidence="2">
    <location>
        <begin position="229"/>
        <end position="245"/>
    </location>
</feature>
<feature type="transmembrane region" description="Helical" evidence="3">
    <location>
        <begin position="34"/>
        <end position="56"/>
    </location>
</feature>
<keyword evidence="3" id="KW-1133">Transmembrane helix</keyword>
<reference evidence="4 5" key="1">
    <citation type="submission" date="2016-10" db="EMBL/GenBank/DDBJ databases">
        <authorList>
            <person name="de Groot N.N."/>
        </authorList>
    </citation>
    <scope>NUCLEOTIDE SEQUENCE [LARGE SCALE GENOMIC DNA]</scope>
    <source>
        <strain evidence="4 5">DSM 17890</strain>
    </source>
</reference>
<evidence type="ECO:0000313" key="5">
    <source>
        <dbReference type="Proteomes" id="UP000199118"/>
    </source>
</evidence>
<dbReference type="Pfam" id="PF01312">
    <property type="entry name" value="Bac_export_2"/>
    <property type="match status" value="1"/>
</dbReference>
<feature type="transmembrane region" description="Helical" evidence="3">
    <location>
        <begin position="189"/>
        <end position="214"/>
    </location>
</feature>
<name>A0A1H2X2A5_9RHOB</name>
<protein>
    <submittedName>
        <fullName evidence="4">Flagellar biosynthetic protein FlhB</fullName>
    </submittedName>
</protein>
<keyword evidence="4" id="KW-0282">Flagellum</keyword>
<accession>A0A1H2X2A5</accession>
<evidence type="ECO:0000256" key="1">
    <source>
        <dbReference type="ARBA" id="ARBA00010690"/>
    </source>
</evidence>
<dbReference type="SUPFAM" id="SSF160544">
    <property type="entry name" value="EscU C-terminal domain-like"/>
    <property type="match status" value="1"/>
</dbReference>
<evidence type="ECO:0000256" key="3">
    <source>
        <dbReference type="SAM" id="Phobius"/>
    </source>
</evidence>
<dbReference type="GO" id="GO:0009306">
    <property type="term" value="P:protein secretion"/>
    <property type="evidence" value="ECO:0007669"/>
    <property type="project" value="InterPro"/>
</dbReference>
<dbReference type="EMBL" id="FNMZ01000002">
    <property type="protein sequence ID" value="SDW86624.1"/>
    <property type="molecule type" value="Genomic_DNA"/>
</dbReference>
<comment type="similarity">
    <text evidence="1">Belongs to the type III secretion exporter family.</text>
</comment>
<sequence length="366" mass="38802">MAGNDESGEKTHEPTPQKLEDARRRGEVPKSQDVAAAAIYIFALVAFGAFGTQAAIGSGEVLAGIIGASDLLAGRLLGPGGGALSLSLVGQAIGPLIPILLAPAVAALIAYAAQRAIVAAPEKLAPKLSRINPISNAKNKYGPTGLVEFLKSAVKLTAISTVLFLFLVAETDHIAALVRADARAVGPEMMRVGISLLSVIAAIAVVIGAIDFLWQRFDHARKNRMSFQEMKEEVKKSEGDPTMKSERRRRAHAIATNRMLMDVPDADVVLTNPTHVAVALKWSRKPGSAPVCVAKGEDDVAAAIRRIAAENGVPIHHDPPTARALNAAVEIGDEILPEHYQAVAAAIRYAQKMRDIARDRGWGRPS</sequence>
<gene>
    <name evidence="4" type="ORF">SAMN05444336_102571</name>
</gene>
<feature type="transmembrane region" description="Helical" evidence="3">
    <location>
        <begin position="92"/>
        <end position="113"/>
    </location>
</feature>
<feature type="compositionally biased region" description="Basic and acidic residues" evidence="2">
    <location>
        <begin position="7"/>
        <end position="27"/>
    </location>
</feature>
<feature type="region of interest" description="Disordered" evidence="2">
    <location>
        <begin position="228"/>
        <end position="247"/>
    </location>
</feature>
<organism evidence="4 5">
    <name type="scientific">Albimonas donghaensis</name>
    <dbReference type="NCBI Taxonomy" id="356660"/>
    <lineage>
        <taxon>Bacteria</taxon>
        <taxon>Pseudomonadati</taxon>
        <taxon>Pseudomonadota</taxon>
        <taxon>Alphaproteobacteria</taxon>
        <taxon>Rhodobacterales</taxon>
        <taxon>Paracoccaceae</taxon>
        <taxon>Albimonas</taxon>
    </lineage>
</organism>
<dbReference type="InterPro" id="IPR029025">
    <property type="entry name" value="T3SS_substrate_exporter_C"/>
</dbReference>
<keyword evidence="4" id="KW-0966">Cell projection</keyword>
<proteinExistence type="inferred from homology"/>
<dbReference type="AlphaFoldDB" id="A0A1H2X2A5"/>
<dbReference type="PANTHER" id="PTHR30531:SF12">
    <property type="entry name" value="FLAGELLAR BIOSYNTHETIC PROTEIN FLHB"/>
    <property type="match status" value="1"/>
</dbReference>
<keyword evidence="5" id="KW-1185">Reference proteome</keyword>
<dbReference type="STRING" id="356660.SAMN05444336_102571"/>
<evidence type="ECO:0000256" key="2">
    <source>
        <dbReference type="SAM" id="MobiDB-lite"/>
    </source>
</evidence>
<dbReference type="Gene3D" id="3.40.1690.10">
    <property type="entry name" value="secretion proteins EscU"/>
    <property type="match status" value="1"/>
</dbReference>
<dbReference type="InterPro" id="IPR006135">
    <property type="entry name" value="T3SS_substrate_exporter"/>
</dbReference>
<dbReference type="PRINTS" id="PR00950">
    <property type="entry name" value="TYPE3IMSPROT"/>
</dbReference>
<keyword evidence="3" id="KW-0812">Transmembrane</keyword>
<dbReference type="GO" id="GO:0005886">
    <property type="term" value="C:plasma membrane"/>
    <property type="evidence" value="ECO:0007669"/>
    <property type="project" value="TreeGrafter"/>
</dbReference>
<dbReference type="RefSeq" id="WP_092680791.1">
    <property type="nucleotide sequence ID" value="NZ_FNMZ01000002.1"/>
</dbReference>
<keyword evidence="3" id="KW-0472">Membrane</keyword>
<dbReference type="OrthoDB" id="9807950at2"/>
<keyword evidence="4" id="KW-0969">Cilium</keyword>